<dbReference type="VEuPathDB" id="MicrosporidiaDB:NAPIS_ORF02490"/>
<dbReference type="HOGENOM" id="CLU_466223_0_0_1"/>
<name>T0KX84_9MICR</name>
<dbReference type="Proteomes" id="UP000053780">
    <property type="component" value="Unassembled WGS sequence"/>
</dbReference>
<sequence>MEYTLCTSSEEEGQIPSTNFPSHITVLQYCYYPHTNIFIGDNNLPRLSDYQDNTMTTRIKKRVKREYFENVYKDKAFFDNKFRFVCEFNFDCNVDNINSIEDVNKSCKDNNNLDNICNLDNVNKNGEDNVNKSCKDNVNSMDNICNLDNVNNINSMDNNNVKNNLDINNIKYKNKEDKINNTKTKSKKNNKKVNRSLSTTKLNVSNTEQLISSTTEQLISSTTKQYLTSTPNTSTKQIPVLTKVIHSYKKIPLQSQLLSSHQSSDIYLDTFTNLIYHQNKSNLIIIKDSILSKIQNKNIFTHFKILKNKNIVFEDLYYKKMNSYEYMEMHYERMCSEYRSSELRWFKFGEYEIVVYSGTCFILDEVCGDKRFIDGGDYRGCSSRERYFNSECIDREICGDSKYCIDRECLYDGGNVDCICGSSNVNIGDGNINSVDIYNSINKCNIDNNINTNNNTNINNNTNNNINTNNNSTSNTNMNTNINNNTNNNHTSNTFTNTNINDNNILKRYYNNIDCNKNYLSITDKKHIKIIPVEFSNKVDLNFIKWVLKKELEIGDYAYNNGKLYKIEVDGESILYEGFDYELVN</sequence>
<evidence type="ECO:0000313" key="2">
    <source>
        <dbReference type="Proteomes" id="UP000053780"/>
    </source>
</evidence>
<dbReference type="EMBL" id="KE647346">
    <property type="protein sequence ID" value="EQB59967.1"/>
    <property type="molecule type" value="Genomic_DNA"/>
</dbReference>
<accession>T0KX84</accession>
<proteinExistence type="predicted"/>
<dbReference type="OrthoDB" id="2189728at2759"/>
<gene>
    <name evidence="1" type="ORF">NAPIS_ORF02490</name>
</gene>
<protein>
    <submittedName>
        <fullName evidence="1">Uncharacterized protein</fullName>
    </submittedName>
</protein>
<dbReference type="AlphaFoldDB" id="T0KX84"/>
<organism evidence="1 2">
    <name type="scientific">Vairimorpha apis BRL 01</name>
    <dbReference type="NCBI Taxonomy" id="1037528"/>
    <lineage>
        <taxon>Eukaryota</taxon>
        <taxon>Fungi</taxon>
        <taxon>Fungi incertae sedis</taxon>
        <taxon>Microsporidia</taxon>
        <taxon>Nosematidae</taxon>
        <taxon>Vairimorpha</taxon>
    </lineage>
</organism>
<reference evidence="1 2" key="1">
    <citation type="journal article" date="2013" name="BMC Genomics">
        <title>Genome sequencing and comparative genomics of honey bee microsporidia, Nosema apis reveal novel insights into host-parasite interactions.</title>
        <authorList>
            <person name="Chen Yp."/>
            <person name="Pettis J.S."/>
            <person name="Zhao Y."/>
            <person name="Liu X."/>
            <person name="Tallon L.J."/>
            <person name="Sadzewicz L.D."/>
            <person name="Li R."/>
            <person name="Zheng H."/>
            <person name="Huang S."/>
            <person name="Zhang X."/>
            <person name="Hamilton M.C."/>
            <person name="Pernal S.F."/>
            <person name="Melathopoulos A.P."/>
            <person name="Yan X."/>
            <person name="Evans J.D."/>
        </authorList>
    </citation>
    <scope>NUCLEOTIDE SEQUENCE [LARGE SCALE GENOMIC DNA]</scope>
    <source>
        <strain evidence="1 2">BRL 01</strain>
    </source>
</reference>
<keyword evidence="2" id="KW-1185">Reference proteome</keyword>
<evidence type="ECO:0000313" key="1">
    <source>
        <dbReference type="EMBL" id="EQB59967.1"/>
    </source>
</evidence>